<comment type="caution">
    <text evidence="1">The sequence shown here is derived from an EMBL/GenBank/DDBJ whole genome shotgun (WGS) entry which is preliminary data.</text>
</comment>
<organism evidence="1 2">
    <name type="scientific">Candidatus Magasanikbacteria bacterium CG11_big_fil_rev_8_21_14_0_20_39_34</name>
    <dbReference type="NCBI Taxonomy" id="1974653"/>
    <lineage>
        <taxon>Bacteria</taxon>
        <taxon>Candidatus Magasanikiibacteriota</taxon>
    </lineage>
</organism>
<evidence type="ECO:0000313" key="2">
    <source>
        <dbReference type="Proteomes" id="UP000229600"/>
    </source>
</evidence>
<accession>A0A2H0N670</accession>
<protein>
    <submittedName>
        <fullName evidence="1">Uncharacterized protein</fullName>
    </submittedName>
</protein>
<dbReference type="EMBL" id="PCWN01000003">
    <property type="protein sequence ID" value="PIR04393.1"/>
    <property type="molecule type" value="Genomic_DNA"/>
</dbReference>
<gene>
    <name evidence="1" type="ORF">COV59_00920</name>
</gene>
<dbReference type="Proteomes" id="UP000229600">
    <property type="component" value="Unassembled WGS sequence"/>
</dbReference>
<dbReference type="AlphaFoldDB" id="A0A2H0N670"/>
<sequence length="214" mass="24678">MKVLAIFSNSALLRVGSPNLYGFLSKQRNKLSSFLVLDRQYEEGKFRGPHFLLEVFDVAAGGEEEGEFLSNCSDFWEENKRENIKELFSRLRKKFDKIFIFTAYPKALYTELLVQGAVDHIYGLDYELDDFCISGIKKIEIFHQDAVKKELEKYDLLDKFTDEPNRFGLLTYLLDIIVEYHLKKKDIVVVGKGVVALPAHKWAGQNVVSLEELV</sequence>
<proteinExistence type="predicted"/>
<name>A0A2H0N670_9BACT</name>
<reference evidence="1 2" key="1">
    <citation type="submission" date="2017-09" db="EMBL/GenBank/DDBJ databases">
        <title>Depth-based differentiation of microbial function through sediment-hosted aquifers and enrichment of novel symbionts in the deep terrestrial subsurface.</title>
        <authorList>
            <person name="Probst A.J."/>
            <person name="Ladd B."/>
            <person name="Jarett J.K."/>
            <person name="Geller-Mcgrath D.E."/>
            <person name="Sieber C.M."/>
            <person name="Emerson J.B."/>
            <person name="Anantharaman K."/>
            <person name="Thomas B.C."/>
            <person name="Malmstrom R."/>
            <person name="Stieglmeier M."/>
            <person name="Klingl A."/>
            <person name="Woyke T."/>
            <person name="Ryan C.M."/>
            <person name="Banfield J.F."/>
        </authorList>
    </citation>
    <scope>NUCLEOTIDE SEQUENCE [LARGE SCALE GENOMIC DNA]</scope>
    <source>
        <strain evidence="1">CG11_big_fil_rev_8_21_14_0_20_39_34</strain>
    </source>
</reference>
<evidence type="ECO:0000313" key="1">
    <source>
        <dbReference type="EMBL" id="PIR04393.1"/>
    </source>
</evidence>